<sequence>MLSYSNRFVANTNKTTHKAVEKIDVLNRHIIKPLHMSRVVQSFAHGTARYYTGIGALSKDGESIIDTHARTVLRESVMSNNSLRNYFIHLDPKYGGLGLRTTHEISLSAQASNLLHWLNDDFSRDDTISSLLEANKRHRPSKQSRDPLIKLISNLNDMNISIVHRDYLQEEKWRTLNPTTASLTHQSFPKNCPFNKSGEFTVWTDGSRKNDGTCGGGIVWCSSD</sequence>
<accession>A0AAW2YGS9</accession>
<evidence type="ECO:0008006" key="3">
    <source>
        <dbReference type="Google" id="ProtNLM"/>
    </source>
</evidence>
<dbReference type="Proteomes" id="UP001431209">
    <property type="component" value="Unassembled WGS sequence"/>
</dbReference>
<dbReference type="AlphaFoldDB" id="A0AAW2YGS9"/>
<evidence type="ECO:0000313" key="1">
    <source>
        <dbReference type="EMBL" id="KAL0476337.1"/>
    </source>
</evidence>
<evidence type="ECO:0000313" key="2">
    <source>
        <dbReference type="Proteomes" id="UP001431209"/>
    </source>
</evidence>
<keyword evidence="2" id="KW-1185">Reference proteome</keyword>
<reference evidence="1 2" key="1">
    <citation type="submission" date="2024-03" db="EMBL/GenBank/DDBJ databases">
        <title>The Acrasis kona genome and developmental transcriptomes reveal deep origins of eukaryotic multicellular pathways.</title>
        <authorList>
            <person name="Sheikh S."/>
            <person name="Fu C.-J."/>
            <person name="Brown M.W."/>
            <person name="Baldauf S.L."/>
        </authorList>
    </citation>
    <scope>NUCLEOTIDE SEQUENCE [LARGE SCALE GENOMIC DNA]</scope>
    <source>
        <strain evidence="1 2">ATCC MYA-3509</strain>
    </source>
</reference>
<organism evidence="1 2">
    <name type="scientific">Acrasis kona</name>
    <dbReference type="NCBI Taxonomy" id="1008807"/>
    <lineage>
        <taxon>Eukaryota</taxon>
        <taxon>Discoba</taxon>
        <taxon>Heterolobosea</taxon>
        <taxon>Tetramitia</taxon>
        <taxon>Eutetramitia</taxon>
        <taxon>Acrasidae</taxon>
        <taxon>Acrasis</taxon>
    </lineage>
</organism>
<dbReference type="EMBL" id="JAOPGA020000016">
    <property type="protein sequence ID" value="KAL0476337.1"/>
    <property type="molecule type" value="Genomic_DNA"/>
</dbReference>
<gene>
    <name evidence="1" type="ORF">AKO1_004650</name>
</gene>
<comment type="caution">
    <text evidence="1">The sequence shown here is derived from an EMBL/GenBank/DDBJ whole genome shotgun (WGS) entry which is preliminary data.</text>
</comment>
<protein>
    <recommendedName>
        <fullName evidence="3">RNase H type-1 domain-containing protein</fullName>
    </recommendedName>
</protein>
<proteinExistence type="predicted"/>
<name>A0AAW2YGS9_9EUKA</name>
<feature type="non-terminal residue" evidence="1">
    <location>
        <position position="224"/>
    </location>
</feature>